<dbReference type="CDD" id="cd00118">
    <property type="entry name" value="LysM"/>
    <property type="match status" value="1"/>
</dbReference>
<dbReference type="NCBIfam" id="NF033163">
    <property type="entry name" value="lipo_LipL71"/>
    <property type="match status" value="1"/>
</dbReference>
<protein>
    <submittedName>
        <fullName evidence="5">Lipoprotein LipL71</fullName>
    </submittedName>
</protein>
<dbReference type="Proteomes" id="UP000297649">
    <property type="component" value="Unassembled WGS sequence"/>
</dbReference>
<gene>
    <name evidence="5" type="ORF">EHR08_09860</name>
</gene>
<dbReference type="InterPro" id="IPR018392">
    <property type="entry name" value="LysM"/>
</dbReference>
<comment type="caution">
    <text evidence="5">The sequence shown here is derived from an EMBL/GenBank/DDBJ whole genome shotgun (WGS) entry which is preliminary data.</text>
</comment>
<dbReference type="EMBL" id="RQHU01000005">
    <property type="protein sequence ID" value="TGN16538.1"/>
    <property type="molecule type" value="Genomic_DNA"/>
</dbReference>
<feature type="domain" description="LysM" evidence="4">
    <location>
        <begin position="405"/>
        <end position="459"/>
    </location>
</feature>
<dbReference type="Gene3D" id="3.10.350.10">
    <property type="entry name" value="LysM domain"/>
    <property type="match status" value="1"/>
</dbReference>
<feature type="compositionally biased region" description="Low complexity" evidence="2">
    <location>
        <begin position="372"/>
        <end position="386"/>
    </location>
</feature>
<evidence type="ECO:0000313" key="5">
    <source>
        <dbReference type="EMBL" id="TGN16538.1"/>
    </source>
</evidence>
<evidence type="ECO:0000313" key="6">
    <source>
        <dbReference type="Proteomes" id="UP000297649"/>
    </source>
</evidence>
<keyword evidence="3" id="KW-0732">Signal</keyword>
<reference evidence="5" key="1">
    <citation type="journal article" date="2019" name="PLoS Negl. Trop. Dis.">
        <title>Revisiting the worldwide diversity of Leptospira species in the environment.</title>
        <authorList>
            <person name="Vincent A.T."/>
            <person name="Schiettekatte O."/>
            <person name="Bourhy P."/>
            <person name="Veyrier F.J."/>
            <person name="Picardeau M."/>
        </authorList>
    </citation>
    <scope>NUCLEOTIDE SEQUENCE [LARGE SCALE GENOMIC DNA]</scope>
    <source>
        <strain evidence="5">201601109</strain>
    </source>
</reference>
<feature type="coiled-coil region" evidence="1">
    <location>
        <begin position="226"/>
        <end position="295"/>
    </location>
</feature>
<accession>A0A6H3NY47</accession>
<dbReference type="PANTHER" id="PTHR34700">
    <property type="entry name" value="POTASSIUM BINDING PROTEIN KBP"/>
    <property type="match status" value="1"/>
</dbReference>
<keyword evidence="1" id="KW-0175">Coiled coil</keyword>
<proteinExistence type="predicted"/>
<evidence type="ECO:0000256" key="3">
    <source>
        <dbReference type="SAM" id="SignalP"/>
    </source>
</evidence>
<dbReference type="PANTHER" id="PTHR34700:SF4">
    <property type="entry name" value="PHAGE-LIKE ELEMENT PBSX PROTEIN XKDP"/>
    <property type="match status" value="1"/>
</dbReference>
<dbReference type="InterPro" id="IPR052196">
    <property type="entry name" value="Bact_Kbp"/>
</dbReference>
<dbReference type="AlphaFoldDB" id="A0A6H3NY47"/>
<feature type="chain" id="PRO_5026197187" evidence="3">
    <location>
        <begin position="25"/>
        <end position="472"/>
    </location>
</feature>
<keyword evidence="6" id="KW-1185">Reference proteome</keyword>
<evidence type="ECO:0000259" key="4">
    <source>
        <dbReference type="PROSITE" id="PS51782"/>
    </source>
</evidence>
<name>A0A6H3NY47_9LEPT</name>
<keyword evidence="5" id="KW-0449">Lipoprotein</keyword>
<dbReference type="InterPro" id="IPR036779">
    <property type="entry name" value="LysM_dom_sf"/>
</dbReference>
<feature type="signal peptide" evidence="3">
    <location>
        <begin position="1"/>
        <end position="24"/>
    </location>
</feature>
<organism evidence="5 6">
    <name type="scientific">Leptospira bandrabouensis</name>
    <dbReference type="NCBI Taxonomy" id="2484903"/>
    <lineage>
        <taxon>Bacteria</taxon>
        <taxon>Pseudomonadati</taxon>
        <taxon>Spirochaetota</taxon>
        <taxon>Spirochaetia</taxon>
        <taxon>Leptospirales</taxon>
        <taxon>Leptospiraceae</taxon>
        <taxon>Leptospira</taxon>
    </lineage>
</organism>
<evidence type="ECO:0000256" key="2">
    <source>
        <dbReference type="SAM" id="MobiDB-lite"/>
    </source>
</evidence>
<evidence type="ECO:0000256" key="1">
    <source>
        <dbReference type="SAM" id="Coils"/>
    </source>
</evidence>
<sequence>MLRKKKTAVFLSGLVLFSVGFVNCAQELPLKELALAKSQVERAERLSAEEFAPEEYSEAKKSLASANEFAAEEKASDSKKSADYAISKAYDALEKTLPKLAAKSREEAVTAIDAADEAYASEYTPEEFKKAVASRDAGETKLAQADASLASYLREDKDETAKELKRTVALQEYEDAHNSFVEAAKISQDAKKVALDRSGSMRQSADEVDALLEKAYTYSKGGNPAIDEEKAKIASAREDIEAGRLKTADEKIKSARLASAALLADAVKDHAKNRNMQAREVVEDANARFSELNAETYLKSNAKESYASTQENLGASNESLKASENLLEQEKFDDSIAQSEEAIRLAEISIDQIETLKGKTTVAKKDRKTVENDTTANTTTTTNSPEETTDKASSSQVEELTGGWKRYTVEKSNPADCLWRIADREDIYNDAKLWPRIFEANRKSIRNKNLIYPKQKLNIPPKTGKIGKAPKA</sequence>
<dbReference type="OrthoDB" id="370541at2"/>
<feature type="region of interest" description="Disordered" evidence="2">
    <location>
        <begin position="367"/>
        <end position="397"/>
    </location>
</feature>
<dbReference type="RefSeq" id="WP_135746138.1">
    <property type="nucleotide sequence ID" value="NZ_RQHT01000014.1"/>
</dbReference>
<dbReference type="PROSITE" id="PS51782">
    <property type="entry name" value="LYSM"/>
    <property type="match status" value="1"/>
</dbReference>